<keyword evidence="8" id="KW-1185">Reference proteome</keyword>
<keyword evidence="4 5" id="KW-0479">Metal-binding</keyword>
<evidence type="ECO:0000259" key="6">
    <source>
        <dbReference type="PROSITE" id="PS50905"/>
    </source>
</evidence>
<name>S7NB58_MYOBR</name>
<dbReference type="GO" id="GO:0044754">
    <property type="term" value="C:autolysosome"/>
    <property type="evidence" value="ECO:0007669"/>
    <property type="project" value="UniProtKB-SubCell"/>
</dbReference>
<dbReference type="GO" id="GO:0006826">
    <property type="term" value="P:iron ion transport"/>
    <property type="evidence" value="ECO:0007669"/>
    <property type="project" value="InterPro"/>
</dbReference>
<comment type="subcellular location">
    <subcellularLocation>
        <location evidence="1">Autolysosome</location>
    </subcellularLocation>
</comment>
<dbReference type="Proteomes" id="UP000052978">
    <property type="component" value="Unassembled WGS sequence"/>
</dbReference>
<evidence type="ECO:0000313" key="8">
    <source>
        <dbReference type="Proteomes" id="UP000052978"/>
    </source>
</evidence>
<evidence type="ECO:0000256" key="3">
    <source>
        <dbReference type="ARBA" id="ARBA00047045"/>
    </source>
</evidence>
<comment type="subunit">
    <text evidence="3">Oligomer of 24 subunits. There are two types of subunits: L (light) chain and H (heavy) chain. The major chain can be light or heavy, depending on the species and tissue type. The functional molecule forms a roughly spherical shell with a diameter of 12 nm and contains a central cavity into which the insoluble mineral iron core is deposited. Interacts with NCOA4.</text>
</comment>
<accession>S7NB58</accession>
<dbReference type="GO" id="GO:0008199">
    <property type="term" value="F:ferric iron binding"/>
    <property type="evidence" value="ECO:0007669"/>
    <property type="project" value="InterPro"/>
</dbReference>
<keyword evidence="5" id="KW-0409">Iron storage</keyword>
<dbReference type="InterPro" id="IPR009078">
    <property type="entry name" value="Ferritin-like_SF"/>
</dbReference>
<keyword evidence="4 5" id="KW-0408">Iron</keyword>
<feature type="binding site" evidence="4">
    <location>
        <position position="12"/>
    </location>
    <ligand>
        <name>Fe cation</name>
        <dbReference type="ChEBI" id="CHEBI:24875"/>
        <label>1</label>
    </ligand>
</feature>
<dbReference type="SUPFAM" id="SSF47240">
    <property type="entry name" value="Ferritin-like"/>
    <property type="match status" value="1"/>
</dbReference>
<dbReference type="GO" id="GO:0008198">
    <property type="term" value="F:ferrous iron binding"/>
    <property type="evidence" value="ECO:0007669"/>
    <property type="project" value="TreeGrafter"/>
</dbReference>
<dbReference type="InterPro" id="IPR001519">
    <property type="entry name" value="Ferritin"/>
</dbReference>
<evidence type="ECO:0000256" key="2">
    <source>
        <dbReference type="ARBA" id="ARBA00045578"/>
    </source>
</evidence>
<reference evidence="7 8" key="1">
    <citation type="journal article" date="2013" name="Nat. Commun.">
        <title>Genome analysis reveals insights into physiology and longevity of the Brandt's bat Myotis brandtii.</title>
        <authorList>
            <person name="Seim I."/>
            <person name="Fang X."/>
            <person name="Xiong Z."/>
            <person name="Lobanov A.V."/>
            <person name="Huang Z."/>
            <person name="Ma S."/>
            <person name="Feng Y."/>
            <person name="Turanov A.A."/>
            <person name="Zhu Y."/>
            <person name="Lenz T.L."/>
            <person name="Gerashchenko M.V."/>
            <person name="Fan D."/>
            <person name="Hee Yim S."/>
            <person name="Yao X."/>
            <person name="Jordan D."/>
            <person name="Xiong Y."/>
            <person name="Ma Y."/>
            <person name="Lyapunov A.N."/>
            <person name="Chen G."/>
            <person name="Kulakova O.I."/>
            <person name="Sun Y."/>
            <person name="Lee S.G."/>
            <person name="Bronson R.T."/>
            <person name="Moskalev A.A."/>
            <person name="Sunyaev S.R."/>
            <person name="Zhang G."/>
            <person name="Krogh A."/>
            <person name="Wang J."/>
            <person name="Gladyshev V.N."/>
        </authorList>
    </citation>
    <scope>NUCLEOTIDE SEQUENCE [LARGE SCALE GENOMIC DNA]</scope>
</reference>
<feature type="domain" description="Ferritin-like diiron" evidence="6">
    <location>
        <begin position="1"/>
        <end position="62"/>
    </location>
</feature>
<dbReference type="PANTHER" id="PTHR11431:SF47">
    <property type="entry name" value="FERRITIN LIGHT CHAIN"/>
    <property type="match status" value="1"/>
</dbReference>
<evidence type="ECO:0000256" key="1">
    <source>
        <dbReference type="ARBA" id="ARBA00044942"/>
    </source>
</evidence>
<dbReference type="Gene3D" id="1.20.1260.10">
    <property type="match status" value="1"/>
</dbReference>
<dbReference type="PANTHER" id="PTHR11431">
    <property type="entry name" value="FERRITIN"/>
    <property type="match status" value="1"/>
</dbReference>
<comment type="function">
    <text evidence="2">Stores iron in a soluble, non-toxic, readily available form. Important for iron homeostasis. Iron is taken up in the ferrous form and deposited as ferric hydroxides after oxidation. Also plays a role in delivery of iron to cells. Mediates iron uptake in capsule cells of the developing kidney. Delivery to lysosomes by the cargo receptor NCOA4 for autophagic degradation and release or iron.</text>
</comment>
<dbReference type="EMBL" id="KE163895">
    <property type="protein sequence ID" value="EPQ14286.1"/>
    <property type="molecule type" value="Genomic_DNA"/>
</dbReference>
<dbReference type="InterPro" id="IPR012347">
    <property type="entry name" value="Ferritin-like"/>
</dbReference>
<dbReference type="AlphaFoldDB" id="S7NB58"/>
<evidence type="ECO:0000256" key="5">
    <source>
        <dbReference type="RuleBase" id="RU361145"/>
    </source>
</evidence>
<dbReference type="PROSITE" id="PS50905">
    <property type="entry name" value="FERRITIN_LIKE"/>
    <property type="match status" value="1"/>
</dbReference>
<proteinExistence type="inferred from homology"/>
<evidence type="ECO:0000256" key="4">
    <source>
        <dbReference type="PIRSR" id="PIRSR601519-1"/>
    </source>
</evidence>
<comment type="similarity">
    <text evidence="5">Belongs to the ferritin family.</text>
</comment>
<gene>
    <name evidence="7" type="ORF">D623_10018904</name>
</gene>
<evidence type="ECO:0000313" key="7">
    <source>
        <dbReference type="EMBL" id="EPQ14286.1"/>
    </source>
</evidence>
<protein>
    <recommendedName>
        <fullName evidence="5">Ferritin</fullName>
    </recommendedName>
</protein>
<organism evidence="7 8">
    <name type="scientific">Myotis brandtii</name>
    <name type="common">Brandt's bat</name>
    <dbReference type="NCBI Taxonomy" id="109478"/>
    <lineage>
        <taxon>Eukaryota</taxon>
        <taxon>Metazoa</taxon>
        <taxon>Chordata</taxon>
        <taxon>Craniata</taxon>
        <taxon>Vertebrata</taxon>
        <taxon>Euteleostomi</taxon>
        <taxon>Mammalia</taxon>
        <taxon>Eutheria</taxon>
        <taxon>Laurasiatheria</taxon>
        <taxon>Chiroptera</taxon>
        <taxon>Yangochiroptera</taxon>
        <taxon>Vespertilionidae</taxon>
        <taxon>Myotis</taxon>
    </lineage>
</organism>
<dbReference type="GO" id="GO:0006879">
    <property type="term" value="P:intracellular iron ion homeostasis"/>
    <property type="evidence" value="ECO:0007669"/>
    <property type="project" value="UniProtKB-KW"/>
</dbReference>
<sequence>MEAAMGAALALERNLSQALLGLQALGSTRTNLCDFLENHFLDEEVKLIKKMGDHLTHLCRLPPPGWAGLISSSKASPSSRTRSLWSTGAFEEPLFISLVSGFGLSLPETTSHPFNHPGVLSHPLGHMETIKLFVAK</sequence>
<dbReference type="InterPro" id="IPR009040">
    <property type="entry name" value="Ferritin-like_diiron"/>
</dbReference>